<dbReference type="Gene3D" id="2.120.10.30">
    <property type="entry name" value="TolB, C-terminal domain"/>
    <property type="match status" value="1"/>
</dbReference>
<dbReference type="AlphaFoldDB" id="A0A835TE74"/>
<feature type="chain" id="PRO_5032908150" description="Strictosidine synthase conserved region domain-containing protein" evidence="4">
    <location>
        <begin position="17"/>
        <end position="404"/>
    </location>
</feature>
<dbReference type="InterPro" id="IPR018119">
    <property type="entry name" value="Strictosidine_synth_cons-reg"/>
</dbReference>
<proteinExistence type="inferred from homology"/>
<accession>A0A835TE74</accession>
<dbReference type="GO" id="GO:0012505">
    <property type="term" value="C:endomembrane system"/>
    <property type="evidence" value="ECO:0007669"/>
    <property type="project" value="TreeGrafter"/>
</dbReference>
<dbReference type="PANTHER" id="PTHR10426:SF88">
    <property type="entry name" value="ADIPOCYTE PLASMA MEMBRANE-ASSOCIATED PROTEIN HEMOMUCIN-RELATED"/>
    <property type="match status" value="1"/>
</dbReference>
<evidence type="ECO:0000313" key="7">
    <source>
        <dbReference type="Proteomes" id="UP000650467"/>
    </source>
</evidence>
<comment type="similarity">
    <text evidence="1">Belongs to the strictosidine synthase family.</text>
</comment>
<keyword evidence="7" id="KW-1185">Reference proteome</keyword>
<dbReference type="Pfam" id="PF03088">
    <property type="entry name" value="Str_synth"/>
    <property type="match status" value="1"/>
</dbReference>
<evidence type="ECO:0000256" key="3">
    <source>
        <dbReference type="ARBA" id="ARBA00023180"/>
    </source>
</evidence>
<comment type="caution">
    <text evidence="6">The sequence shown here is derived from an EMBL/GenBank/DDBJ whole genome shotgun (WGS) entry which is preliminary data.</text>
</comment>
<dbReference type="GO" id="GO:0016787">
    <property type="term" value="F:hydrolase activity"/>
    <property type="evidence" value="ECO:0007669"/>
    <property type="project" value="TreeGrafter"/>
</dbReference>
<dbReference type="OrthoDB" id="5307922at2759"/>
<protein>
    <recommendedName>
        <fullName evidence="5">Strictosidine synthase conserved region domain-containing protein</fullName>
    </recommendedName>
</protein>
<keyword evidence="4" id="KW-0732">Signal</keyword>
<sequence length="404" mass="43168">MNLIAAGLALLASAWAYSFFQAGQPLPFPAQNFGISDLEATNLPLTPASLEGVYASNTLLRRAHVLFKGQIEAAETLAISPDGNLTLLDKYGYLRHAVPTGQPFPAEWRLVEQPVAYLGPGRPLGVQYDAAGNLVVADAVKGLLLLERDGGRLVSLTAAVSPSPEHPAGSPFSFANDLEVASDGSIYFTESQAIPASVYPGGAVGARPYISIFHAFLYGMLSGSPTGRLLRYDPATRTTQQLAAGLWYANGVALAADESYVAVVDSCRARVVRHWLKGPKAGSTDVLIENLPGFPDGIDRAPDGNFWVALVAPVGPLPHALKFKALRVLLAYLPDWARPPLDHWGAAVKVSPEGKPLQFLMDPQGEKIAFVSSVLETEDRIYFGNVQLDYVSVLDKADLPPAQA</sequence>
<keyword evidence="2" id="KW-0597">Phosphoprotein</keyword>
<gene>
    <name evidence="6" type="ORF">HXX76_002527</name>
</gene>
<dbReference type="InterPro" id="IPR011042">
    <property type="entry name" value="6-blade_b-propeller_TolB-like"/>
</dbReference>
<keyword evidence="3" id="KW-0325">Glycoprotein</keyword>
<organism evidence="6 7">
    <name type="scientific">Chlamydomonas incerta</name>
    <dbReference type="NCBI Taxonomy" id="51695"/>
    <lineage>
        <taxon>Eukaryota</taxon>
        <taxon>Viridiplantae</taxon>
        <taxon>Chlorophyta</taxon>
        <taxon>core chlorophytes</taxon>
        <taxon>Chlorophyceae</taxon>
        <taxon>CS clade</taxon>
        <taxon>Chlamydomonadales</taxon>
        <taxon>Chlamydomonadaceae</taxon>
        <taxon>Chlamydomonas</taxon>
    </lineage>
</organism>
<evidence type="ECO:0000256" key="2">
    <source>
        <dbReference type="ARBA" id="ARBA00022553"/>
    </source>
</evidence>
<feature type="domain" description="Strictosidine synthase conserved region" evidence="5">
    <location>
        <begin position="214"/>
        <end position="279"/>
    </location>
</feature>
<dbReference type="SUPFAM" id="SSF63829">
    <property type="entry name" value="Calcium-dependent phosphotriesterase"/>
    <property type="match status" value="1"/>
</dbReference>
<feature type="signal peptide" evidence="4">
    <location>
        <begin position="1"/>
        <end position="16"/>
    </location>
</feature>
<evidence type="ECO:0000256" key="1">
    <source>
        <dbReference type="ARBA" id="ARBA00009191"/>
    </source>
</evidence>
<evidence type="ECO:0000259" key="5">
    <source>
        <dbReference type="Pfam" id="PF03088"/>
    </source>
</evidence>
<dbReference type="Proteomes" id="UP000650467">
    <property type="component" value="Unassembled WGS sequence"/>
</dbReference>
<name>A0A835TE74_CHLIN</name>
<dbReference type="EMBL" id="JAEHOC010000004">
    <property type="protein sequence ID" value="KAG2442441.1"/>
    <property type="molecule type" value="Genomic_DNA"/>
</dbReference>
<reference evidence="6" key="1">
    <citation type="journal article" date="2020" name="bioRxiv">
        <title>Comparative genomics of Chlamydomonas.</title>
        <authorList>
            <person name="Craig R.J."/>
            <person name="Hasan A.R."/>
            <person name="Ness R.W."/>
            <person name="Keightley P.D."/>
        </authorList>
    </citation>
    <scope>NUCLEOTIDE SEQUENCE</scope>
    <source>
        <strain evidence="6">SAG 7.73</strain>
    </source>
</reference>
<evidence type="ECO:0000313" key="6">
    <source>
        <dbReference type="EMBL" id="KAG2442441.1"/>
    </source>
</evidence>
<dbReference type="PANTHER" id="PTHR10426">
    <property type="entry name" value="STRICTOSIDINE SYNTHASE-RELATED"/>
    <property type="match status" value="1"/>
</dbReference>
<evidence type="ECO:0000256" key="4">
    <source>
        <dbReference type="SAM" id="SignalP"/>
    </source>
</evidence>